<dbReference type="AlphaFoldDB" id="A0A917EFJ1"/>
<dbReference type="InterPro" id="IPR009825">
    <property type="entry name" value="ECF_substrate-spec-like"/>
</dbReference>
<keyword evidence="1 5" id="KW-1003">Cell membrane</keyword>
<protein>
    <recommendedName>
        <fullName evidence="5">UPF0397 protein GCM10011510_17350</fullName>
    </recommendedName>
</protein>
<evidence type="ECO:0000256" key="3">
    <source>
        <dbReference type="ARBA" id="ARBA00022989"/>
    </source>
</evidence>
<comment type="subcellular location">
    <subcellularLocation>
        <location evidence="5">Cell membrane</location>
        <topology evidence="5">Multi-pass membrane protein</topology>
    </subcellularLocation>
</comment>
<dbReference type="GO" id="GO:0005886">
    <property type="term" value="C:plasma membrane"/>
    <property type="evidence" value="ECO:0007669"/>
    <property type="project" value="UniProtKB-SubCell"/>
</dbReference>
<keyword evidence="2 5" id="KW-0812">Transmembrane</keyword>
<organism evidence="6 7">
    <name type="scientific">Streptococcus himalayensis</name>
    <dbReference type="NCBI Taxonomy" id="1888195"/>
    <lineage>
        <taxon>Bacteria</taxon>
        <taxon>Bacillati</taxon>
        <taxon>Bacillota</taxon>
        <taxon>Bacilli</taxon>
        <taxon>Lactobacillales</taxon>
        <taxon>Streptococcaceae</taxon>
        <taxon>Streptococcus</taxon>
    </lineage>
</organism>
<evidence type="ECO:0000256" key="1">
    <source>
        <dbReference type="ARBA" id="ARBA00022475"/>
    </source>
</evidence>
<feature type="transmembrane region" description="Helical" evidence="5">
    <location>
        <begin position="113"/>
        <end position="136"/>
    </location>
</feature>
<comment type="caution">
    <text evidence="6">The sequence shown here is derived from an EMBL/GenBank/DDBJ whole genome shotgun (WGS) entry which is preliminary data.</text>
</comment>
<dbReference type="Gene3D" id="1.10.1760.20">
    <property type="match status" value="1"/>
</dbReference>
<gene>
    <name evidence="6" type="ORF">GCM10011510_17350</name>
</gene>
<name>A0A917EFJ1_9STRE</name>
<keyword evidence="7" id="KW-1185">Reference proteome</keyword>
<evidence type="ECO:0000313" key="6">
    <source>
        <dbReference type="EMBL" id="GGE36508.1"/>
    </source>
</evidence>
<dbReference type="EMBL" id="BMJN01000040">
    <property type="protein sequence ID" value="GGE36508.1"/>
    <property type="molecule type" value="Genomic_DNA"/>
</dbReference>
<comment type="similarity">
    <text evidence="5">Belongs to the UPF0397 family.</text>
</comment>
<accession>A0A917EFJ1</accession>
<dbReference type="RefSeq" id="WP_068989047.1">
    <property type="nucleotide sequence ID" value="NZ_BMJN01000040.1"/>
</dbReference>
<keyword evidence="4 5" id="KW-0472">Membrane</keyword>
<dbReference type="HAMAP" id="MF_01572">
    <property type="entry name" value="UPF0397"/>
    <property type="match status" value="1"/>
</dbReference>
<dbReference type="PANTHER" id="PTHR37815:SF3">
    <property type="entry name" value="UPF0397 PROTEIN SPR0429"/>
    <property type="match status" value="1"/>
</dbReference>
<proteinExistence type="inferred from homology"/>
<evidence type="ECO:0000256" key="5">
    <source>
        <dbReference type="HAMAP-Rule" id="MF_01572"/>
    </source>
</evidence>
<dbReference type="Pfam" id="PF07155">
    <property type="entry name" value="ECF-ribofla_trS"/>
    <property type="match status" value="1"/>
</dbReference>
<dbReference type="InterPro" id="IPR022914">
    <property type="entry name" value="UPF0397"/>
</dbReference>
<dbReference type="OrthoDB" id="4550662at2"/>
<sequence>MKNNSIKNVVAVGIGAALFVVIGLISIPTPVPNTSVQLQYAVQALFAVIFGPVVGFLVGFIGHAVKDALQFGNPWWTWVIASGLFGAIIGLFRSRFQVEKGIFETKDITRFNVIQILSNAFVWIVVASLGDILFLGEAATKVFAQGVVSTIVNGLTVGIAGTFLILAYTKRQSKQGSLSKED</sequence>
<evidence type="ECO:0000256" key="2">
    <source>
        <dbReference type="ARBA" id="ARBA00022692"/>
    </source>
</evidence>
<feature type="transmembrane region" description="Helical" evidence="5">
    <location>
        <begin position="75"/>
        <end position="92"/>
    </location>
</feature>
<dbReference type="Proteomes" id="UP000660801">
    <property type="component" value="Unassembled WGS sequence"/>
</dbReference>
<evidence type="ECO:0000256" key="4">
    <source>
        <dbReference type="ARBA" id="ARBA00023136"/>
    </source>
</evidence>
<reference evidence="6" key="2">
    <citation type="submission" date="2020-09" db="EMBL/GenBank/DDBJ databases">
        <authorList>
            <person name="Sun Q."/>
            <person name="Zhou Y."/>
        </authorList>
    </citation>
    <scope>NUCLEOTIDE SEQUENCE</scope>
    <source>
        <strain evidence="6">CGMCC 1.15533</strain>
    </source>
</reference>
<feature type="transmembrane region" description="Helical" evidence="5">
    <location>
        <begin position="142"/>
        <end position="168"/>
    </location>
</feature>
<evidence type="ECO:0000313" key="7">
    <source>
        <dbReference type="Proteomes" id="UP000660801"/>
    </source>
</evidence>
<reference evidence="6" key="1">
    <citation type="journal article" date="2014" name="Int. J. Syst. Evol. Microbiol.">
        <title>Complete genome sequence of Corynebacterium casei LMG S-19264T (=DSM 44701T), isolated from a smear-ripened cheese.</title>
        <authorList>
            <consortium name="US DOE Joint Genome Institute (JGI-PGF)"/>
            <person name="Walter F."/>
            <person name="Albersmeier A."/>
            <person name="Kalinowski J."/>
            <person name="Ruckert C."/>
        </authorList>
    </citation>
    <scope>NUCLEOTIDE SEQUENCE</scope>
    <source>
        <strain evidence="6">CGMCC 1.15533</strain>
    </source>
</reference>
<keyword evidence="3 5" id="KW-1133">Transmembrane helix</keyword>
<feature type="transmembrane region" description="Helical" evidence="5">
    <location>
        <begin position="40"/>
        <end position="63"/>
    </location>
</feature>
<feature type="transmembrane region" description="Helical" evidence="5">
    <location>
        <begin position="6"/>
        <end position="28"/>
    </location>
</feature>
<dbReference type="PANTHER" id="PTHR37815">
    <property type="entry name" value="UPF0397 PROTEIN BC_2624-RELATED"/>
    <property type="match status" value="1"/>
</dbReference>
<dbReference type="NCBIfam" id="NF010182">
    <property type="entry name" value="PRK13661.1"/>
    <property type="match status" value="1"/>
</dbReference>